<keyword evidence="5" id="KW-0812">Transmembrane</keyword>
<evidence type="ECO:0000256" key="12">
    <source>
        <dbReference type="ARBA" id="ARBA00023180"/>
    </source>
</evidence>
<reference evidence="13" key="1">
    <citation type="submission" date="2021-01" db="EMBL/GenBank/DDBJ databases">
        <title>Modified the classification status of verrucomicrobia.</title>
        <authorList>
            <person name="Feng X."/>
        </authorList>
    </citation>
    <scope>NUCLEOTIDE SEQUENCE</scope>
    <source>
        <strain evidence="13">_KCTC 22039</strain>
    </source>
</reference>
<evidence type="ECO:0000256" key="9">
    <source>
        <dbReference type="ARBA" id="ARBA00022989"/>
    </source>
</evidence>
<dbReference type="EMBL" id="JAENIM010000047">
    <property type="protein sequence ID" value="MBK1792805.1"/>
    <property type="molecule type" value="Genomic_DNA"/>
</dbReference>
<evidence type="ECO:0000256" key="10">
    <source>
        <dbReference type="ARBA" id="ARBA00023049"/>
    </source>
</evidence>
<dbReference type="GO" id="GO:0030178">
    <property type="term" value="P:negative regulation of Wnt signaling pathway"/>
    <property type="evidence" value="ECO:0007669"/>
    <property type="project" value="InterPro"/>
</dbReference>
<evidence type="ECO:0000313" key="14">
    <source>
        <dbReference type="Proteomes" id="UP000624703"/>
    </source>
</evidence>
<dbReference type="Proteomes" id="UP000624703">
    <property type="component" value="Unassembled WGS sequence"/>
</dbReference>
<comment type="subcellular location">
    <subcellularLocation>
        <location evidence="3">Membrane</location>
        <topology evidence="3">Single-pass type I membrane protein</topology>
    </subcellularLocation>
</comment>
<dbReference type="GO" id="GO:0016020">
    <property type="term" value="C:membrane"/>
    <property type="evidence" value="ECO:0007669"/>
    <property type="project" value="UniProtKB-SubCell"/>
</dbReference>
<keyword evidence="7" id="KW-0732">Signal</keyword>
<dbReference type="CDD" id="cd14789">
    <property type="entry name" value="Tiki"/>
    <property type="match status" value="1"/>
</dbReference>
<evidence type="ECO:0000256" key="4">
    <source>
        <dbReference type="ARBA" id="ARBA00022670"/>
    </source>
</evidence>
<dbReference type="GO" id="GO:0004222">
    <property type="term" value="F:metalloendopeptidase activity"/>
    <property type="evidence" value="ECO:0007669"/>
    <property type="project" value="TreeGrafter"/>
</dbReference>
<evidence type="ECO:0000256" key="8">
    <source>
        <dbReference type="ARBA" id="ARBA00022801"/>
    </source>
</evidence>
<keyword evidence="11" id="KW-0472">Membrane</keyword>
<keyword evidence="12" id="KW-0325">Glycoprotein</keyword>
<dbReference type="InterPro" id="IPR002816">
    <property type="entry name" value="TraB/PrgY/GumN_fam"/>
</dbReference>
<gene>
    <name evidence="13" type="ORF">JIN82_16695</name>
</gene>
<dbReference type="GO" id="GO:0006508">
    <property type="term" value="P:proteolysis"/>
    <property type="evidence" value="ECO:0007669"/>
    <property type="project" value="UniProtKB-KW"/>
</dbReference>
<dbReference type="RefSeq" id="WP_200312812.1">
    <property type="nucleotide sequence ID" value="NZ_JAENIM010000047.1"/>
</dbReference>
<comment type="cofactor">
    <cofactor evidence="2">
        <name>Co(2+)</name>
        <dbReference type="ChEBI" id="CHEBI:48828"/>
    </cofactor>
</comment>
<proteinExistence type="predicted"/>
<dbReference type="GO" id="GO:0046872">
    <property type="term" value="F:metal ion binding"/>
    <property type="evidence" value="ECO:0007669"/>
    <property type="project" value="UniProtKB-KW"/>
</dbReference>
<evidence type="ECO:0000256" key="11">
    <source>
        <dbReference type="ARBA" id="ARBA00023136"/>
    </source>
</evidence>
<keyword evidence="9" id="KW-1133">Transmembrane helix</keyword>
<accession>A0A8J7SNP5</accession>
<keyword evidence="10" id="KW-0482">Metalloprotease</keyword>
<dbReference type="AlphaFoldDB" id="A0A8J7SNP5"/>
<evidence type="ECO:0000313" key="13">
    <source>
        <dbReference type="EMBL" id="MBK1792805.1"/>
    </source>
</evidence>
<evidence type="ECO:0000256" key="5">
    <source>
        <dbReference type="ARBA" id="ARBA00022692"/>
    </source>
</evidence>
<dbReference type="PANTHER" id="PTHR31120">
    <property type="entry name" value="METALLOPROTEASE TIKI"/>
    <property type="match status" value="1"/>
</dbReference>
<evidence type="ECO:0000256" key="7">
    <source>
        <dbReference type="ARBA" id="ARBA00022729"/>
    </source>
</evidence>
<organism evidence="13 14">
    <name type="scientific">Persicirhabdus sediminis</name>
    <dbReference type="NCBI Taxonomy" id="454144"/>
    <lineage>
        <taxon>Bacteria</taxon>
        <taxon>Pseudomonadati</taxon>
        <taxon>Verrucomicrobiota</taxon>
        <taxon>Verrucomicrobiia</taxon>
        <taxon>Verrucomicrobiales</taxon>
        <taxon>Verrucomicrobiaceae</taxon>
        <taxon>Persicirhabdus</taxon>
    </lineage>
</organism>
<comment type="cofactor">
    <cofactor evidence="1">
        <name>Mn(2+)</name>
        <dbReference type="ChEBI" id="CHEBI:29035"/>
    </cofactor>
</comment>
<evidence type="ECO:0000256" key="3">
    <source>
        <dbReference type="ARBA" id="ARBA00004479"/>
    </source>
</evidence>
<dbReference type="Pfam" id="PF01963">
    <property type="entry name" value="TraB_PrgY_gumN"/>
    <property type="match status" value="1"/>
</dbReference>
<dbReference type="PANTHER" id="PTHR31120:SF6">
    <property type="entry name" value="METALLOPROTEASE TIKI HOMOLOG"/>
    <property type="match status" value="1"/>
</dbReference>
<evidence type="ECO:0000256" key="1">
    <source>
        <dbReference type="ARBA" id="ARBA00001936"/>
    </source>
</evidence>
<name>A0A8J7SNP5_9BACT</name>
<dbReference type="InterPro" id="IPR040230">
    <property type="entry name" value="TIKI1/2-like"/>
</dbReference>
<sequence length="320" mass="36081">MMRWFLIAFLLPWLGLWAEESAPIGQPEAVDLDQLAHPVQPFLWEITGGELEKASYLFGTIHMSDERVVKLHPAAKTAYDDADTFAAEIDLSLANQLKMSQVFVRQDKKPLKSLIGEDLYDAVNVELKAINPGLDLKPFDTFQVWALAITLPMLEEQLKGKPALDPRLWEHAGRSGKELWALETIEQQLGGIKSLNLAEQQMWLSITVAQLKEAREEGVEVLGELRDAYLVGSAEGLLAIIDTQRSEQKLSPQERALEEKFLKLMIDKRNEQMAQSIINKLEKNPSKSHFIAAGTLHFLGDQKIQKFLIEAGYTVTRITH</sequence>
<evidence type="ECO:0000256" key="6">
    <source>
        <dbReference type="ARBA" id="ARBA00022723"/>
    </source>
</evidence>
<protein>
    <submittedName>
        <fullName evidence="13">TraB/GumN family protein</fullName>
    </submittedName>
</protein>
<keyword evidence="6" id="KW-0479">Metal-binding</keyword>
<evidence type="ECO:0000256" key="2">
    <source>
        <dbReference type="ARBA" id="ARBA00001941"/>
    </source>
</evidence>
<keyword evidence="4" id="KW-0645">Protease</keyword>
<keyword evidence="14" id="KW-1185">Reference proteome</keyword>
<comment type="caution">
    <text evidence="13">The sequence shown here is derived from an EMBL/GenBank/DDBJ whole genome shotgun (WGS) entry which is preliminary data.</text>
</comment>
<keyword evidence="8" id="KW-0378">Hydrolase</keyword>